<feature type="region of interest" description="Disordered" evidence="9">
    <location>
        <begin position="149"/>
        <end position="321"/>
    </location>
</feature>
<keyword evidence="7" id="KW-0539">Nucleus</keyword>
<feature type="compositionally biased region" description="Basic residues" evidence="9">
    <location>
        <begin position="230"/>
        <end position="261"/>
    </location>
</feature>
<comment type="subcellular location">
    <subcellularLocation>
        <location evidence="1">Nucleus</location>
    </subcellularLocation>
</comment>
<accession>A0A7U2FC80</accession>
<dbReference type="PANTHER" id="PTHR16196">
    <property type="entry name" value="CELL CYCLE CONTROL PROTEIN CWF25"/>
    <property type="match status" value="1"/>
</dbReference>
<protein>
    <recommendedName>
        <fullName evidence="10">CBF1-interacting co-repressor CIR N-terminal domain-containing protein</fullName>
    </recommendedName>
</protein>
<evidence type="ECO:0000313" key="11">
    <source>
        <dbReference type="EMBL" id="QRD00311.1"/>
    </source>
</evidence>
<dbReference type="InterPro" id="IPR051376">
    <property type="entry name" value="CWC25_splicing_factor"/>
</dbReference>
<dbReference type="OMA" id="SWHPHTM"/>
<comment type="similarity">
    <text evidence="2">Belongs to the CWC25 family.</text>
</comment>
<evidence type="ECO:0000256" key="7">
    <source>
        <dbReference type="ARBA" id="ARBA00023242"/>
    </source>
</evidence>
<name>A0A7U2FC80_PHANO</name>
<dbReference type="InterPro" id="IPR022209">
    <property type="entry name" value="CWC25"/>
</dbReference>
<evidence type="ECO:0000256" key="1">
    <source>
        <dbReference type="ARBA" id="ARBA00004123"/>
    </source>
</evidence>
<gene>
    <name evidence="11" type="ORF">JI435_071830</name>
</gene>
<dbReference type="GO" id="GO:0005681">
    <property type="term" value="C:spliceosomal complex"/>
    <property type="evidence" value="ECO:0007669"/>
    <property type="project" value="UniProtKB-KW"/>
</dbReference>
<dbReference type="GO" id="GO:0008380">
    <property type="term" value="P:RNA splicing"/>
    <property type="evidence" value="ECO:0007669"/>
    <property type="project" value="UniProtKB-KW"/>
</dbReference>
<feature type="domain" description="CBF1-interacting co-repressor CIR N-terminal" evidence="10">
    <location>
        <begin position="10"/>
        <end position="46"/>
    </location>
</feature>
<dbReference type="VEuPathDB" id="FungiDB:JI435_071830"/>
<evidence type="ECO:0000256" key="8">
    <source>
        <dbReference type="SAM" id="Coils"/>
    </source>
</evidence>
<dbReference type="InterPro" id="IPR019339">
    <property type="entry name" value="CIR_N_dom"/>
</dbReference>
<dbReference type="Pfam" id="PF12542">
    <property type="entry name" value="CWC25"/>
    <property type="match status" value="1"/>
</dbReference>
<reference evidence="12" key="1">
    <citation type="journal article" date="2021" name="BMC Genomics">
        <title>Chromosome-level genome assembly and manually-curated proteome of model necrotroph Parastagonospora nodorum Sn15 reveals a genome-wide trove of candidate effector homologs, and redundancy of virulence-related functions within an accessory chromosome.</title>
        <authorList>
            <person name="Bertazzoni S."/>
            <person name="Jones D.A.B."/>
            <person name="Phan H.T."/>
            <person name="Tan K.-C."/>
            <person name="Hane J.K."/>
        </authorList>
    </citation>
    <scope>NUCLEOTIDE SEQUENCE [LARGE SCALE GENOMIC DNA]</scope>
    <source>
        <strain evidence="12">SN15 / ATCC MYA-4574 / FGSC 10173)</strain>
    </source>
</reference>
<evidence type="ECO:0000256" key="6">
    <source>
        <dbReference type="ARBA" id="ARBA00023187"/>
    </source>
</evidence>
<evidence type="ECO:0000259" key="10">
    <source>
        <dbReference type="SMART" id="SM01083"/>
    </source>
</evidence>
<feature type="region of interest" description="Disordered" evidence="9">
    <location>
        <begin position="1"/>
        <end position="21"/>
    </location>
</feature>
<feature type="coiled-coil region" evidence="8">
    <location>
        <begin position="26"/>
        <end position="58"/>
    </location>
</feature>
<dbReference type="Pfam" id="PF10197">
    <property type="entry name" value="Cir_N"/>
    <property type="match status" value="1"/>
</dbReference>
<feature type="compositionally biased region" description="Basic and acidic residues" evidence="9">
    <location>
        <begin position="262"/>
        <end position="279"/>
    </location>
</feature>
<dbReference type="OrthoDB" id="21123at2759"/>
<keyword evidence="4" id="KW-0747">Spliceosome</keyword>
<proteinExistence type="inferred from homology"/>
<feature type="compositionally biased region" description="Basic and acidic residues" evidence="9">
    <location>
        <begin position="288"/>
        <end position="297"/>
    </location>
</feature>
<dbReference type="EMBL" id="CP069032">
    <property type="protein sequence ID" value="QRD00311.1"/>
    <property type="molecule type" value="Genomic_DNA"/>
</dbReference>
<keyword evidence="3" id="KW-0507">mRNA processing</keyword>
<feature type="compositionally biased region" description="Basic and acidic residues" evidence="9">
    <location>
        <begin position="308"/>
        <end position="321"/>
    </location>
</feature>
<evidence type="ECO:0000256" key="3">
    <source>
        <dbReference type="ARBA" id="ARBA00022664"/>
    </source>
</evidence>
<evidence type="ECO:0000256" key="9">
    <source>
        <dbReference type="SAM" id="MobiDB-lite"/>
    </source>
</evidence>
<feature type="compositionally biased region" description="Basic and acidic residues" evidence="9">
    <location>
        <begin position="149"/>
        <end position="172"/>
    </location>
</feature>
<evidence type="ECO:0000256" key="2">
    <source>
        <dbReference type="ARBA" id="ARBA00006695"/>
    </source>
</evidence>
<keyword evidence="5 8" id="KW-0175">Coiled coil</keyword>
<keyword evidence="12" id="KW-1185">Reference proteome</keyword>
<dbReference type="PANTHER" id="PTHR16196:SF0">
    <property type="entry name" value="PRE-MRNA-SPLICING FACTOR CWC25 HOMOLOG"/>
    <property type="match status" value="1"/>
</dbReference>
<dbReference type="Proteomes" id="UP000663193">
    <property type="component" value="Chromosome 10"/>
</dbReference>
<evidence type="ECO:0000256" key="5">
    <source>
        <dbReference type="ARBA" id="ARBA00023054"/>
    </source>
</evidence>
<dbReference type="AlphaFoldDB" id="A0A7U2FC80"/>
<dbReference type="SMART" id="SM01083">
    <property type="entry name" value="Cir_N"/>
    <property type="match status" value="1"/>
</dbReference>
<feature type="compositionally biased region" description="Basic residues" evidence="9">
    <location>
        <begin position="190"/>
        <end position="200"/>
    </location>
</feature>
<evidence type="ECO:0000256" key="4">
    <source>
        <dbReference type="ARBA" id="ARBA00022728"/>
    </source>
</evidence>
<evidence type="ECO:0000313" key="12">
    <source>
        <dbReference type="Proteomes" id="UP000663193"/>
    </source>
</evidence>
<keyword evidence="6" id="KW-0508">mRNA splicing</keyword>
<feature type="coiled-coil region" evidence="8">
    <location>
        <begin position="321"/>
        <end position="358"/>
    </location>
</feature>
<dbReference type="GO" id="GO:0006397">
    <property type="term" value="P:mRNA processing"/>
    <property type="evidence" value="ECO:0007669"/>
    <property type="project" value="UniProtKB-KW"/>
</dbReference>
<feature type="compositionally biased region" description="Basic and acidic residues" evidence="9">
    <location>
        <begin position="201"/>
        <end position="212"/>
    </location>
</feature>
<organism evidence="11 12">
    <name type="scientific">Phaeosphaeria nodorum (strain SN15 / ATCC MYA-4574 / FGSC 10173)</name>
    <name type="common">Glume blotch fungus</name>
    <name type="synonym">Parastagonospora nodorum</name>
    <dbReference type="NCBI Taxonomy" id="321614"/>
    <lineage>
        <taxon>Eukaryota</taxon>
        <taxon>Fungi</taxon>
        <taxon>Dikarya</taxon>
        <taxon>Ascomycota</taxon>
        <taxon>Pezizomycotina</taxon>
        <taxon>Dothideomycetes</taxon>
        <taxon>Pleosporomycetidae</taxon>
        <taxon>Pleosporales</taxon>
        <taxon>Pleosporineae</taxon>
        <taxon>Phaeosphaeriaceae</taxon>
        <taxon>Parastagonospora</taxon>
    </lineage>
</organism>
<sequence length="400" mass="47717">MGGDLNLKKSWHPHLRKNQERVWKEEKSALEERKQIEKLRKEREEERQIEELQKLQEASGGKVVTKRVDWMYGGPSGEGGAVTEEREGYLLGKRRIDNLLKSDTTSLQKGAAVGIDAVGTDNLNAPRDTHKKVLQDPLLMIQKQKMEMQLKAMKDAQKQAKYEEKRTKEKERDRKHKDKERHRDRSRDREHKHRSRRDRSRSRSDDYDDRDRRERKHRKHDRDEKDNRGSHRRRSRSRSRSRSPYRKSHRDSERRRSRSPRRRDEHEERDSYRRRDRTPPRRSHDKPRRISEEERPYRPRASPPAIKQEPRESVAIKQEPKESVAERLAKMQAAASTLEEQRAERVRLQGIKDAEEEARLKENKDGGRRFINSIRGQASEMDLGDAIARGRQNYHKELDV</sequence>